<feature type="region of interest" description="Disordered" evidence="1">
    <location>
        <begin position="110"/>
        <end position="130"/>
    </location>
</feature>
<name>A0A8A1M402_AJECA</name>
<sequence>MSEPGTEGRVLHQQGTAGKPEMKERVLVNGSRNQYVAGVAQDALRSAKEHTAVGVPASSKSAHPNPTRGSPIDGRVADKGRRWRSGRQPGRQLGMGRVCWAGGDWGLVQRNPRKEQAERPVAARTRSDWL</sequence>
<dbReference type="EMBL" id="CP069110">
    <property type="protein sequence ID" value="QSS60759.1"/>
    <property type="molecule type" value="Genomic_DNA"/>
</dbReference>
<feature type="compositionally biased region" description="Polar residues" evidence="1">
    <location>
        <begin position="58"/>
        <end position="68"/>
    </location>
</feature>
<dbReference type="AlphaFoldDB" id="A0A8A1M402"/>
<organism evidence="2 3">
    <name type="scientific">Ajellomyces capsulatus</name>
    <name type="common">Darling's disease fungus</name>
    <name type="synonym">Histoplasma capsulatum</name>
    <dbReference type="NCBI Taxonomy" id="5037"/>
    <lineage>
        <taxon>Eukaryota</taxon>
        <taxon>Fungi</taxon>
        <taxon>Dikarya</taxon>
        <taxon>Ascomycota</taxon>
        <taxon>Pezizomycotina</taxon>
        <taxon>Eurotiomycetes</taxon>
        <taxon>Eurotiomycetidae</taxon>
        <taxon>Onygenales</taxon>
        <taxon>Ajellomycetaceae</taxon>
        <taxon>Histoplasma</taxon>
    </lineage>
</organism>
<proteinExistence type="predicted"/>
<protein>
    <submittedName>
        <fullName evidence="2">Uncharacterized protein</fullName>
    </submittedName>
</protein>
<reference evidence="2" key="1">
    <citation type="submission" date="2021-01" db="EMBL/GenBank/DDBJ databases">
        <title>Chromosome-level genome assembly of a human fungal pathogen reveals clustering of transcriptionally co-regulated genes.</title>
        <authorList>
            <person name="Voorhies M."/>
            <person name="Cohen S."/>
            <person name="Shea T.P."/>
            <person name="Petrus S."/>
            <person name="Munoz J.F."/>
            <person name="Poplawski S."/>
            <person name="Goldman W.E."/>
            <person name="Michael T."/>
            <person name="Cuomo C.A."/>
            <person name="Sil A."/>
            <person name="Beyhan S."/>
        </authorList>
    </citation>
    <scope>NUCLEOTIDE SEQUENCE</scope>
    <source>
        <strain evidence="2">WU24</strain>
    </source>
</reference>
<feature type="region of interest" description="Disordered" evidence="1">
    <location>
        <begin position="1"/>
        <end position="23"/>
    </location>
</feature>
<accession>A0A8A1M402</accession>
<feature type="region of interest" description="Disordered" evidence="1">
    <location>
        <begin position="47"/>
        <end position="96"/>
    </location>
</feature>
<evidence type="ECO:0000256" key="1">
    <source>
        <dbReference type="SAM" id="MobiDB-lite"/>
    </source>
</evidence>
<dbReference type="Proteomes" id="UP000663671">
    <property type="component" value="Chromosome 4"/>
</dbReference>
<gene>
    <name evidence="2" type="ORF">I7I51_05562</name>
</gene>
<evidence type="ECO:0000313" key="3">
    <source>
        <dbReference type="Proteomes" id="UP000663671"/>
    </source>
</evidence>
<dbReference type="VEuPathDB" id="FungiDB:I7I51_05562"/>
<evidence type="ECO:0000313" key="2">
    <source>
        <dbReference type="EMBL" id="QSS60759.1"/>
    </source>
</evidence>